<evidence type="ECO:0000259" key="5">
    <source>
        <dbReference type="PROSITE" id="PS51084"/>
    </source>
</evidence>
<feature type="active site" description="Tele-AMP-histidine intermediate" evidence="2">
    <location>
        <position position="119"/>
    </location>
</feature>
<dbReference type="RefSeq" id="WP_013907511.1">
    <property type="nucleotide sequence ID" value="NC_015681.1"/>
</dbReference>
<dbReference type="InParanoid" id="F8ACX4"/>
<evidence type="ECO:0000313" key="6">
    <source>
        <dbReference type="EMBL" id="AEH44768.1"/>
    </source>
</evidence>
<dbReference type="CDD" id="cd01275">
    <property type="entry name" value="FHIT"/>
    <property type="match status" value="1"/>
</dbReference>
<reference evidence="7" key="1">
    <citation type="submission" date="2011-04" db="EMBL/GenBank/DDBJ databases">
        <title>The complete genome of Thermodesulfatator indicus DSM 15286.</title>
        <authorList>
            <person name="Lucas S."/>
            <person name="Copeland A."/>
            <person name="Lapidus A."/>
            <person name="Bruce D."/>
            <person name="Goodwin L."/>
            <person name="Pitluck S."/>
            <person name="Peters L."/>
            <person name="Kyrpides N."/>
            <person name="Mavromatis K."/>
            <person name="Pagani I."/>
            <person name="Ivanova N."/>
            <person name="Saunders L."/>
            <person name="Detter J.C."/>
            <person name="Tapia R."/>
            <person name="Han C."/>
            <person name="Land M."/>
            <person name="Hauser L."/>
            <person name="Markowitz V."/>
            <person name="Cheng J.-F."/>
            <person name="Hugenholtz P."/>
            <person name="Woyke T."/>
            <person name="Wu D."/>
            <person name="Spring S."/>
            <person name="Schroeder M."/>
            <person name="Brambilla E."/>
            <person name="Klenk H.-P."/>
            <person name="Eisen J.A."/>
        </authorList>
    </citation>
    <scope>NUCLEOTIDE SEQUENCE [LARGE SCALE GENOMIC DNA]</scope>
    <source>
        <strain evidence="7">DSM 15286 / JCM 11887 / CIR29812</strain>
    </source>
</reference>
<dbReference type="Pfam" id="PF01230">
    <property type="entry name" value="HIT"/>
    <property type="match status" value="1"/>
</dbReference>
<dbReference type="PANTHER" id="PTHR42997">
    <property type="entry name" value="HIT FAMILY HYDROLASE"/>
    <property type="match status" value="1"/>
</dbReference>
<evidence type="ECO:0000256" key="1">
    <source>
        <dbReference type="ARBA" id="ARBA00022741"/>
    </source>
</evidence>
<dbReference type="PROSITE" id="PS51084">
    <property type="entry name" value="HIT_2"/>
    <property type="match status" value="1"/>
</dbReference>
<dbReference type="GO" id="GO:0000166">
    <property type="term" value="F:nucleotide binding"/>
    <property type="evidence" value="ECO:0007669"/>
    <property type="project" value="UniProtKB-KW"/>
</dbReference>
<proteinExistence type="predicted"/>
<dbReference type="eggNOG" id="COG0537">
    <property type="taxonomic scope" value="Bacteria"/>
</dbReference>
<dbReference type="GO" id="GO:0003824">
    <property type="term" value="F:catalytic activity"/>
    <property type="evidence" value="ECO:0007669"/>
    <property type="project" value="InterPro"/>
</dbReference>
<dbReference type="InterPro" id="IPR052908">
    <property type="entry name" value="AP-4-A_phosphorylase"/>
</dbReference>
<dbReference type="Proteomes" id="UP000006793">
    <property type="component" value="Chromosome"/>
</dbReference>
<evidence type="ECO:0000313" key="7">
    <source>
        <dbReference type="Proteomes" id="UP000006793"/>
    </source>
</evidence>
<accession>F8ACX4</accession>
<feature type="binding site" evidence="3">
    <location>
        <position position="49"/>
    </location>
    <ligand>
        <name>substrate</name>
    </ligand>
</feature>
<dbReference type="HOGENOM" id="CLU_056776_1_2_0"/>
<reference evidence="6 7" key="2">
    <citation type="journal article" date="2012" name="Stand. Genomic Sci.">
        <title>Complete genome sequence of the thermophilic sulfate-reducing ocean bacterium Thermodesulfatator indicus type strain (CIR29812(T)).</title>
        <authorList>
            <person name="Anderson I."/>
            <person name="Saunders E."/>
            <person name="Lapidus A."/>
            <person name="Nolan M."/>
            <person name="Lucas S."/>
            <person name="Tice H."/>
            <person name="Del Rio T.G."/>
            <person name="Cheng J.F."/>
            <person name="Han C."/>
            <person name="Tapia R."/>
            <person name="Goodwin L.A."/>
            <person name="Pitluck S."/>
            <person name="Liolios K."/>
            <person name="Mavromatis K."/>
            <person name="Pagani I."/>
            <person name="Ivanova N."/>
            <person name="Mikhailova N."/>
            <person name="Pati A."/>
            <person name="Chen A."/>
            <person name="Palaniappan K."/>
            <person name="Land M."/>
            <person name="Hauser L."/>
            <person name="Jeffries C.D."/>
            <person name="Chang Y.J."/>
            <person name="Brambilla E.M."/>
            <person name="Rohde M."/>
            <person name="Spring S."/>
            <person name="Goker M."/>
            <person name="Detter J.C."/>
            <person name="Woyke T."/>
            <person name="Bristow J."/>
            <person name="Eisen J.A."/>
            <person name="Markowitz V."/>
            <person name="Hugenholtz P."/>
            <person name="Kyrpides N.C."/>
            <person name="Klenk H.P."/>
        </authorList>
    </citation>
    <scope>NUCLEOTIDE SEQUENCE [LARGE SCALE GENOMIC DNA]</scope>
    <source>
        <strain evidence="7">DSM 15286 / JCM 11887 / CIR29812</strain>
    </source>
</reference>
<sequence length="168" mass="19439">MKVLWAPWRMEYILGQKEPGCPFCPPEINLPDEKRLILYADEKTIVIMNKFPYNTAHLLVSPRKHVPELDDLSPDELAALMLTTRMCLKILREVIRPDGFNVGINLGKVAGAGIPEHLHIQIVPRWNGDVNFMTVFGDVRVIPEHMIATYRRLYPHFEKYMKEKNSSE</sequence>
<evidence type="ECO:0000256" key="2">
    <source>
        <dbReference type="PIRSR" id="PIRSR639383-1"/>
    </source>
</evidence>
<evidence type="ECO:0000256" key="3">
    <source>
        <dbReference type="PIRSR" id="PIRSR639383-2"/>
    </source>
</evidence>
<dbReference type="OrthoDB" id="9784774at2"/>
<comment type="caution">
    <text evidence="4">Lacks conserved residue(s) required for the propagation of feature annotation.</text>
</comment>
<dbReference type="EMBL" id="CP002683">
    <property type="protein sequence ID" value="AEH44768.1"/>
    <property type="molecule type" value="Genomic_DNA"/>
</dbReference>
<organism evidence="6 7">
    <name type="scientific">Thermodesulfatator indicus (strain DSM 15286 / JCM 11887 / CIR29812)</name>
    <dbReference type="NCBI Taxonomy" id="667014"/>
    <lineage>
        <taxon>Bacteria</taxon>
        <taxon>Pseudomonadati</taxon>
        <taxon>Thermodesulfobacteriota</taxon>
        <taxon>Thermodesulfobacteria</taxon>
        <taxon>Thermodesulfobacteriales</taxon>
        <taxon>Thermodesulfatatoraceae</taxon>
        <taxon>Thermodesulfatator</taxon>
    </lineage>
</organism>
<feature type="domain" description="HIT" evidence="5">
    <location>
        <begin position="24"/>
        <end position="132"/>
    </location>
</feature>
<keyword evidence="1" id="KW-0547">Nucleotide-binding</keyword>
<name>F8ACX4_THEID</name>
<protein>
    <submittedName>
        <fullName evidence="6">Histidine triad (HIT) protein</fullName>
    </submittedName>
</protein>
<dbReference type="STRING" id="667014.Thein_0891"/>
<keyword evidence="7" id="KW-1185">Reference proteome</keyword>
<gene>
    <name evidence="6" type="ordered locus">Thein_0891</name>
</gene>
<evidence type="ECO:0000256" key="4">
    <source>
        <dbReference type="PROSITE-ProRule" id="PRU00464"/>
    </source>
</evidence>
<dbReference type="KEGG" id="tid:Thein_0891"/>
<dbReference type="InterPro" id="IPR039383">
    <property type="entry name" value="FHIT"/>
</dbReference>
<dbReference type="AlphaFoldDB" id="F8ACX4"/>
<dbReference type="InterPro" id="IPR011146">
    <property type="entry name" value="HIT-like"/>
</dbReference>
<dbReference type="Gene3D" id="3.30.428.10">
    <property type="entry name" value="HIT-like"/>
    <property type="match status" value="1"/>
</dbReference>
<dbReference type="PaxDb" id="667014-Thein_0891"/>
<dbReference type="SUPFAM" id="SSF54197">
    <property type="entry name" value="HIT-like"/>
    <property type="match status" value="1"/>
</dbReference>
<dbReference type="PANTHER" id="PTHR42997:SF1">
    <property type="entry name" value="AP-4-A PHOSPHORYLASE"/>
    <property type="match status" value="1"/>
</dbReference>
<dbReference type="InterPro" id="IPR036265">
    <property type="entry name" value="HIT-like_sf"/>
</dbReference>